<evidence type="ECO:0000259" key="10">
    <source>
        <dbReference type="PROSITE" id="PS51818"/>
    </source>
</evidence>
<keyword evidence="7" id="KW-0539">Nucleus</keyword>
<feature type="compositionally biased region" description="Low complexity" evidence="9">
    <location>
        <begin position="461"/>
        <end position="479"/>
    </location>
</feature>
<accession>A0A9W2ZWA3</accession>
<evidence type="ECO:0000256" key="3">
    <source>
        <dbReference type="ARBA" id="ARBA00023015"/>
    </source>
</evidence>
<keyword evidence="4" id="KW-0238">DNA-binding</keyword>
<evidence type="ECO:0000256" key="2">
    <source>
        <dbReference type="ARBA" id="ARBA00022473"/>
    </source>
</evidence>
<proteinExistence type="predicted"/>
<feature type="compositionally biased region" description="Low complexity" evidence="9">
    <location>
        <begin position="715"/>
        <end position="724"/>
    </location>
</feature>
<evidence type="ECO:0000256" key="5">
    <source>
        <dbReference type="ARBA" id="ARBA00023155"/>
    </source>
</evidence>
<feature type="region of interest" description="Disordered" evidence="9">
    <location>
        <begin position="235"/>
        <end position="278"/>
    </location>
</feature>
<dbReference type="GO" id="GO:0048468">
    <property type="term" value="P:cell development"/>
    <property type="evidence" value="ECO:0007669"/>
    <property type="project" value="UniProtKB-ARBA"/>
</dbReference>
<dbReference type="PANTHER" id="PTHR12198">
    <property type="entry name" value="HOMEOBOX PROTEIN PROSPERO/PROX-1/CEH-26"/>
    <property type="match status" value="1"/>
</dbReference>
<dbReference type="InterPro" id="IPR037131">
    <property type="entry name" value="Homeo_prospero_dom_sf"/>
</dbReference>
<dbReference type="GeneID" id="106067619"/>
<protein>
    <submittedName>
        <fullName evidence="12">Uncharacterized protein LOC106067619</fullName>
    </submittedName>
</protein>
<dbReference type="GO" id="GO:0000981">
    <property type="term" value="F:DNA-binding transcription factor activity, RNA polymerase II-specific"/>
    <property type="evidence" value="ECO:0007669"/>
    <property type="project" value="TreeGrafter"/>
</dbReference>
<feature type="region of interest" description="Disordered" evidence="9">
    <location>
        <begin position="434"/>
        <end position="528"/>
    </location>
</feature>
<dbReference type="GO" id="GO:0005634">
    <property type="term" value="C:nucleus"/>
    <property type="evidence" value="ECO:0007669"/>
    <property type="project" value="UniProtKB-SubCell"/>
</dbReference>
<dbReference type="InterPro" id="IPR009057">
    <property type="entry name" value="Homeodomain-like_sf"/>
</dbReference>
<feature type="region of interest" description="Disordered" evidence="9">
    <location>
        <begin position="700"/>
        <end position="725"/>
    </location>
</feature>
<dbReference type="Gene3D" id="1.10.10.500">
    <property type="entry name" value="Homeo-prospero domain"/>
    <property type="match status" value="1"/>
</dbReference>
<keyword evidence="8" id="KW-0175">Coiled coil</keyword>
<dbReference type="InterPro" id="IPR023082">
    <property type="entry name" value="Homeo_prospero_dom"/>
</dbReference>
<keyword evidence="3" id="KW-0805">Transcription regulation</keyword>
<keyword evidence="2" id="KW-0217">Developmental protein</keyword>
<evidence type="ECO:0000313" key="11">
    <source>
        <dbReference type="Proteomes" id="UP001165740"/>
    </source>
</evidence>
<evidence type="ECO:0000256" key="4">
    <source>
        <dbReference type="ARBA" id="ARBA00023125"/>
    </source>
</evidence>
<dbReference type="OrthoDB" id="10038576at2759"/>
<evidence type="ECO:0000256" key="8">
    <source>
        <dbReference type="SAM" id="Coils"/>
    </source>
</evidence>
<dbReference type="PANTHER" id="PTHR12198:SF0">
    <property type="entry name" value="HOMEOBOX PROTEIN PROSPERO"/>
    <property type="match status" value="1"/>
</dbReference>
<organism evidence="11 12">
    <name type="scientific">Biomphalaria glabrata</name>
    <name type="common">Bloodfluke planorb</name>
    <name type="synonym">Freshwater snail</name>
    <dbReference type="NCBI Taxonomy" id="6526"/>
    <lineage>
        <taxon>Eukaryota</taxon>
        <taxon>Metazoa</taxon>
        <taxon>Spiralia</taxon>
        <taxon>Lophotrochozoa</taxon>
        <taxon>Mollusca</taxon>
        <taxon>Gastropoda</taxon>
        <taxon>Heterobranchia</taxon>
        <taxon>Euthyneura</taxon>
        <taxon>Panpulmonata</taxon>
        <taxon>Hygrophila</taxon>
        <taxon>Lymnaeoidea</taxon>
        <taxon>Planorbidae</taxon>
        <taxon>Biomphalaria</taxon>
    </lineage>
</organism>
<feature type="coiled-coil region" evidence="8">
    <location>
        <begin position="177"/>
        <end position="204"/>
    </location>
</feature>
<feature type="compositionally biased region" description="Low complexity" evidence="9">
    <location>
        <begin position="500"/>
        <end position="515"/>
    </location>
</feature>
<feature type="domain" description="Prospero" evidence="10">
    <location>
        <begin position="750"/>
        <end position="908"/>
    </location>
</feature>
<evidence type="ECO:0000256" key="7">
    <source>
        <dbReference type="ARBA" id="ARBA00023242"/>
    </source>
</evidence>
<dbReference type="PROSITE" id="PS51818">
    <property type="entry name" value="HOMEO_PROSPERO"/>
    <property type="match status" value="1"/>
</dbReference>
<feature type="region of interest" description="Disordered" evidence="9">
    <location>
        <begin position="60"/>
        <end position="105"/>
    </location>
</feature>
<name>A0A9W2ZWA3_BIOGL</name>
<dbReference type="FunFam" id="1.10.10.500:FF:000002">
    <property type="entry name" value="Prospero homeobox 3"/>
    <property type="match status" value="1"/>
</dbReference>
<keyword evidence="6" id="KW-0804">Transcription</keyword>
<feature type="region of interest" description="Disordered" evidence="9">
    <location>
        <begin position="625"/>
        <end position="656"/>
    </location>
</feature>
<dbReference type="SUPFAM" id="SSF46689">
    <property type="entry name" value="Homeodomain-like"/>
    <property type="match status" value="1"/>
</dbReference>
<evidence type="ECO:0000256" key="6">
    <source>
        <dbReference type="ARBA" id="ARBA00023163"/>
    </source>
</evidence>
<feature type="compositionally biased region" description="Acidic residues" evidence="9">
    <location>
        <begin position="86"/>
        <end position="95"/>
    </location>
</feature>
<dbReference type="GO" id="GO:0010001">
    <property type="term" value="P:glial cell differentiation"/>
    <property type="evidence" value="ECO:0007669"/>
    <property type="project" value="UniProtKB-ARBA"/>
</dbReference>
<evidence type="ECO:0000256" key="9">
    <source>
        <dbReference type="SAM" id="MobiDB-lite"/>
    </source>
</evidence>
<dbReference type="InterPro" id="IPR039350">
    <property type="entry name" value="Prospero_homeodomain"/>
</dbReference>
<gene>
    <name evidence="12" type="primary">LOC106067619</name>
</gene>
<keyword evidence="5" id="KW-0371">Homeobox</keyword>
<dbReference type="Proteomes" id="UP001165740">
    <property type="component" value="Chromosome 3"/>
</dbReference>
<keyword evidence="11" id="KW-1185">Reference proteome</keyword>
<dbReference type="OMA" id="CNSEMIS"/>
<comment type="subcellular location">
    <subcellularLocation>
        <location evidence="1">Nucleus</location>
    </subcellularLocation>
</comment>
<feature type="compositionally biased region" description="Low complexity" evidence="9">
    <location>
        <begin position="437"/>
        <end position="453"/>
    </location>
</feature>
<dbReference type="GO" id="GO:0000978">
    <property type="term" value="F:RNA polymerase II cis-regulatory region sequence-specific DNA binding"/>
    <property type="evidence" value="ECO:0007669"/>
    <property type="project" value="TreeGrafter"/>
</dbReference>
<reference evidence="12" key="1">
    <citation type="submission" date="2025-08" db="UniProtKB">
        <authorList>
            <consortium name="RefSeq"/>
        </authorList>
    </citation>
    <scope>IDENTIFICATION</scope>
</reference>
<dbReference type="AlphaFoldDB" id="A0A9W2ZWA3"/>
<evidence type="ECO:0000256" key="1">
    <source>
        <dbReference type="ARBA" id="ARBA00004123"/>
    </source>
</evidence>
<evidence type="ECO:0000313" key="12">
    <source>
        <dbReference type="RefSeq" id="XP_055879220.1"/>
    </source>
</evidence>
<dbReference type="Pfam" id="PF05044">
    <property type="entry name" value="HPD"/>
    <property type="match status" value="1"/>
</dbReference>
<sequence length="910" mass="103844">MQSPCASVDTSLLLRDILHHKETHFNSQLKDSDSAKDSIYSSDCNSEMISPLLHSKSSDMAYSARDNNDLDNEDTELANDNNSSVNDEDQSDDLDDRSLDASANEDVLKLDGRELSQVETKEAKRANVDKLLTGHRLSPHNNAIDSCAGIMMADMKRQKRKQPQPQQHDASVLPFEEVHIRRQIQKLEEQLEAMKRKSDEELCLNDDDLTEEEVDVEMKTKRSSPVNVEVKRPRLEVITKPTSPRQENGYDYNNRLSPGSDVGKRQKRKQTQPQQHDNAKVIEGSREPVAHYKHNNNNSMLIKNLSLGEDVPSLEDNVAEVNPLRMLGGDSFFRPSLYRGLSEKDLFPRFYPQSHRDNFFSTNFFMRPDLDHISAMRNVSKSLQARQDNVNSAPEVQPKSPPVDITKIANAIKAEVTQALSKAIDSAVTKVFNEKQAASSEPSATTESMTPQQHTDRHQHQSSQQQQQQQLQQQQQQQNLKHHQSPGLFPNFMHPHHQPVHQPHLSQPHQQQTPHRPLSVSTPSEREALKETVNNAQIEKKLELNVPFIDHIHFLERFGKMQQEKSAFEPISKTESDLITPYPAPALPFHPHFQYYLPHQALTPMYPVEPEQNEPLPLIVNTPKKKRTKVTDTRLNSPRGKPGVLQDNTASSSMDHADAQRHLSFQHFLPPVLPTSVAITNPSLSHTDLLNALRLRDASYGDSRIPSPQEHSRSSPRSASESPHFINDSYRMSMSGDLMDGNSPGSSHMTSTLTPMHLRKAKLMFFYTRYPSSSILKMYFPDVMFNKNNTAQLVKWFSNFREFFYIQMEKYARQALAEGCKHAEDLVVTTDSELFRHLNLHYNRNNQIEVPMNFLAAVQAALKEFFKSIQSSKDAEPSWKKAIYKVIARMDETLPDFFKSPNWMEQLGDQ</sequence>
<dbReference type="RefSeq" id="XP_055879220.1">
    <property type="nucleotide sequence ID" value="XM_056023245.1"/>
</dbReference>